<accession>A0A1D7USF6</accession>
<dbReference type="KEGG" id="laj:A0128_00920"/>
<dbReference type="RefSeq" id="WP_069605812.1">
    <property type="nucleotide sequence ID" value="NZ_CP015217.1"/>
</dbReference>
<proteinExistence type="predicted"/>
<gene>
    <name evidence="1" type="ORF">A0128_00920</name>
</gene>
<name>A0A1D7USF6_9LEPT</name>
<keyword evidence="2" id="KW-1185">Reference proteome</keyword>
<evidence type="ECO:0000313" key="1">
    <source>
        <dbReference type="EMBL" id="AOP32562.1"/>
    </source>
</evidence>
<dbReference type="OrthoDB" id="325609at2"/>
<evidence type="ECO:0000313" key="2">
    <source>
        <dbReference type="Proteomes" id="UP000094197"/>
    </source>
</evidence>
<dbReference type="EMBL" id="CP015217">
    <property type="protein sequence ID" value="AOP32562.1"/>
    <property type="molecule type" value="Genomic_DNA"/>
</dbReference>
<organism evidence="1 2">
    <name type="scientific">Leptospira tipperaryensis</name>
    <dbReference type="NCBI Taxonomy" id="2564040"/>
    <lineage>
        <taxon>Bacteria</taxon>
        <taxon>Pseudomonadati</taxon>
        <taxon>Spirochaetota</taxon>
        <taxon>Spirochaetia</taxon>
        <taxon>Leptospirales</taxon>
        <taxon>Leptospiraceae</taxon>
        <taxon>Leptospira</taxon>
    </lineage>
</organism>
<reference evidence="1 2" key="1">
    <citation type="submission" date="2016-04" db="EMBL/GenBank/DDBJ databases">
        <title>Complete genome seqeunce of Leptospira alstonii serovar Room22.</title>
        <authorList>
            <person name="Nally J.E."/>
            <person name="Bayles D.O."/>
            <person name="Hurley D."/>
            <person name="Fanning S."/>
            <person name="McMahon B.J."/>
            <person name="Arent Z."/>
        </authorList>
    </citation>
    <scope>NUCLEOTIDE SEQUENCE [LARGE SCALE GENOMIC DNA]</scope>
    <source>
        <strain evidence="1 2">GWTS #1</strain>
    </source>
</reference>
<protein>
    <submittedName>
        <fullName evidence="1">Uncharacterized protein</fullName>
    </submittedName>
</protein>
<dbReference type="Proteomes" id="UP000094197">
    <property type="component" value="Chromosome 1"/>
</dbReference>
<dbReference type="AlphaFoldDB" id="A0A1D7USF6"/>
<sequence length="193" mass="22676">MISHISHPIAPWNPQRKDPTTPLLFLRDYQQCMGNVFQDFIVYIGLIYRIPDFIRLTTYNYYALLEDWVIKNRKNVYDSFDHAEHFNRLMNANEIPFRIVKKKGDKYELCKYFEVGNYPCGLGTFLTPKGHIIRGIGIVESSEGKKFLKASDPYGIGPRYIDPYGHMIQYDLDELFELGVPSIFYLEKIFDQI</sequence>